<accession>A0A7K0BS26</accession>
<evidence type="ECO:0008006" key="5">
    <source>
        <dbReference type="Google" id="ProtNLM"/>
    </source>
</evidence>
<dbReference type="EMBL" id="WEGH01000001">
    <property type="protein sequence ID" value="MQY04000.1"/>
    <property type="molecule type" value="Genomic_DNA"/>
</dbReference>
<keyword evidence="4" id="KW-1185">Reference proteome</keyword>
<evidence type="ECO:0000313" key="4">
    <source>
        <dbReference type="Proteomes" id="UP000487268"/>
    </source>
</evidence>
<dbReference type="PANTHER" id="PTHR32309">
    <property type="entry name" value="TYROSINE-PROTEIN KINASE"/>
    <property type="match status" value="1"/>
</dbReference>
<feature type="compositionally biased region" description="Low complexity" evidence="1">
    <location>
        <begin position="289"/>
        <end position="300"/>
    </location>
</feature>
<dbReference type="RefSeq" id="WP_153531839.1">
    <property type="nucleotide sequence ID" value="NZ_WEGH01000001.1"/>
</dbReference>
<keyword evidence="2" id="KW-0812">Transmembrane</keyword>
<evidence type="ECO:0000313" key="3">
    <source>
        <dbReference type="EMBL" id="MQY04000.1"/>
    </source>
</evidence>
<evidence type="ECO:0000256" key="1">
    <source>
        <dbReference type="SAM" id="MobiDB-lite"/>
    </source>
</evidence>
<feature type="compositionally biased region" description="Gly residues" evidence="1">
    <location>
        <begin position="301"/>
        <end position="313"/>
    </location>
</feature>
<dbReference type="PANTHER" id="PTHR32309:SF31">
    <property type="entry name" value="CAPSULAR EXOPOLYSACCHARIDE FAMILY"/>
    <property type="match status" value="1"/>
</dbReference>
<dbReference type="InterPro" id="IPR050445">
    <property type="entry name" value="Bact_polysacc_biosynth/exp"/>
</dbReference>
<feature type="compositionally biased region" description="Pro residues" evidence="1">
    <location>
        <begin position="279"/>
        <end position="288"/>
    </location>
</feature>
<comment type="caution">
    <text evidence="3">The sequence shown here is derived from an EMBL/GenBank/DDBJ whole genome shotgun (WGS) entry which is preliminary data.</text>
</comment>
<sequence length="412" mass="42129">MTAQTPATPEISLVEAVWRYRLMSLLIVLASVLAAVAATQLLFSSVSATARFAVTDPTNNNNVLRKGVVSAQGYTTYTAQRAAFAGSAPVLARAAEIVKSRRGPALSGEALRGRVKTSSKPDGGVVLVTGTGGSGAEAALIANSVVQAYQEVTVSSDVARLDKQLKNMQATEKKITEEMAATQPGSRAHRLLAANLTKIQTQESGVLSARSNANDGVQFVDTADAADGSGSKLPQNAAIGFAIGLILACVISFLRAAARSGRGGAPAMPAAQPMMPSPALPAAPPVPAAPAISGPRLNGGAFNGNGAAPGGRAGRGKGAHARPSADGRDAQANSDLPIALWTEDRPERPERPVPGRAVPDRAVPDGGGDPTQTAEDLTGRIAESKKGEGKAGRERGAAKDDPAALIRYDLDK</sequence>
<evidence type="ECO:0000256" key="2">
    <source>
        <dbReference type="SAM" id="Phobius"/>
    </source>
</evidence>
<feature type="region of interest" description="Disordered" evidence="1">
    <location>
        <begin position="279"/>
        <end position="412"/>
    </location>
</feature>
<proteinExistence type="predicted"/>
<dbReference type="Proteomes" id="UP000487268">
    <property type="component" value="Unassembled WGS sequence"/>
</dbReference>
<reference evidence="3 4" key="1">
    <citation type="submission" date="2019-10" db="EMBL/GenBank/DDBJ databases">
        <title>Actinomadura rubteroloni sp. nov. and Actinomadura macrotermitis sp. nov., isolated from the gut of fungus growing-termite Macrotermes natalensis.</title>
        <authorList>
            <person name="Benndorf R."/>
            <person name="Martin K."/>
            <person name="Kuefner M."/>
            <person name="De Beer W."/>
            <person name="Kaster A.-K."/>
            <person name="Vollmers J."/>
            <person name="Poulsen M."/>
            <person name="Beemelmanns C."/>
        </authorList>
    </citation>
    <scope>NUCLEOTIDE SEQUENCE [LARGE SCALE GENOMIC DNA]</scope>
    <source>
        <strain evidence="3 4">RB68</strain>
    </source>
</reference>
<feature type="transmembrane region" description="Helical" evidence="2">
    <location>
        <begin position="22"/>
        <end position="43"/>
    </location>
</feature>
<name>A0A7K0BS26_9ACTN</name>
<protein>
    <recommendedName>
        <fullName evidence="5">Polysaccharide chain length determinant N-terminal domain-containing protein</fullName>
    </recommendedName>
</protein>
<dbReference type="OrthoDB" id="3516620at2"/>
<gene>
    <name evidence="3" type="ORF">ACRB68_20480</name>
</gene>
<organism evidence="3 4">
    <name type="scientific">Actinomadura macrotermitis</name>
    <dbReference type="NCBI Taxonomy" id="2585200"/>
    <lineage>
        <taxon>Bacteria</taxon>
        <taxon>Bacillati</taxon>
        <taxon>Actinomycetota</taxon>
        <taxon>Actinomycetes</taxon>
        <taxon>Streptosporangiales</taxon>
        <taxon>Thermomonosporaceae</taxon>
        <taxon>Actinomadura</taxon>
    </lineage>
</organism>
<keyword evidence="2" id="KW-1133">Transmembrane helix</keyword>
<feature type="compositionally biased region" description="Basic and acidic residues" evidence="1">
    <location>
        <begin position="342"/>
        <end position="363"/>
    </location>
</feature>
<feature type="compositionally biased region" description="Basic and acidic residues" evidence="1">
    <location>
        <begin position="382"/>
        <end position="412"/>
    </location>
</feature>
<keyword evidence="2" id="KW-0472">Membrane</keyword>
<dbReference type="AlphaFoldDB" id="A0A7K0BS26"/>